<dbReference type="PANTHER" id="PTHR33156">
    <property type="entry name" value="OS02G0230000 PROTEIN"/>
    <property type="match status" value="1"/>
</dbReference>
<reference evidence="2" key="1">
    <citation type="submission" date="2010-04" db="EMBL/GenBank/DDBJ databases">
        <authorList>
            <person name="Reid K.E."/>
            <person name="Liao N."/>
            <person name="Chan S."/>
            <person name="Docking R."/>
            <person name="Taylor G."/>
            <person name="Moore R."/>
            <person name="Mayo M."/>
            <person name="Munro S."/>
            <person name="King J."/>
            <person name="Yanchuk A."/>
            <person name="Holt R."/>
            <person name="Jones S."/>
            <person name="Marra M."/>
            <person name="Ritland C.E."/>
            <person name="Ritland K."/>
            <person name="Bohlmann J."/>
        </authorList>
    </citation>
    <scope>NUCLEOTIDE SEQUENCE</scope>
    <source>
        <tissue evidence="2">Bud</tissue>
    </source>
</reference>
<dbReference type="AlphaFoldDB" id="D5ADN6"/>
<dbReference type="PANTHER" id="PTHR33156:SF2">
    <property type="entry name" value="OS01G0738000 PROTEIN"/>
    <property type="match status" value="1"/>
</dbReference>
<name>D5ADN6_PICSI</name>
<proteinExistence type="evidence at transcript level"/>
<feature type="region of interest" description="Disordered" evidence="1">
    <location>
        <begin position="1"/>
        <end position="52"/>
    </location>
</feature>
<dbReference type="InterPro" id="IPR043459">
    <property type="entry name" value="NFD6/NOXY2-like"/>
</dbReference>
<accession>D5ADN6</accession>
<evidence type="ECO:0000256" key="1">
    <source>
        <dbReference type="SAM" id="MobiDB-lite"/>
    </source>
</evidence>
<feature type="compositionally biased region" description="Polar residues" evidence="1">
    <location>
        <begin position="31"/>
        <end position="52"/>
    </location>
</feature>
<evidence type="ECO:0000313" key="2">
    <source>
        <dbReference type="EMBL" id="ADE77655.1"/>
    </source>
</evidence>
<organism evidence="2">
    <name type="scientific">Picea sitchensis</name>
    <name type="common">Sitka spruce</name>
    <name type="synonym">Pinus sitchensis</name>
    <dbReference type="NCBI Taxonomy" id="3332"/>
    <lineage>
        <taxon>Eukaryota</taxon>
        <taxon>Viridiplantae</taxon>
        <taxon>Streptophyta</taxon>
        <taxon>Embryophyta</taxon>
        <taxon>Tracheophyta</taxon>
        <taxon>Spermatophyta</taxon>
        <taxon>Pinopsida</taxon>
        <taxon>Pinidae</taxon>
        <taxon>Conifers I</taxon>
        <taxon>Pinales</taxon>
        <taxon>Pinaceae</taxon>
        <taxon>Picea</taxon>
    </lineage>
</organism>
<feature type="compositionally biased region" description="Low complexity" evidence="1">
    <location>
        <begin position="1"/>
        <end position="30"/>
    </location>
</feature>
<protein>
    <submittedName>
        <fullName evidence="2">Uncharacterized protein</fullName>
    </submittedName>
</protein>
<sequence>MASYGSFARSARSAFRSSGRSTFRASGGRTQSSSTARPPLLSQRTSSRNNIGNFRRRCAQSMIPLHDAVAAARLVSHLGVNSRSRSALPLGLDSFACGRIRAPFQGNLGNHGER</sequence>
<dbReference type="EMBL" id="BT124405">
    <property type="protein sequence ID" value="ADE77655.1"/>
    <property type="molecule type" value="mRNA"/>
</dbReference>